<organism evidence="1 2">
    <name type="scientific">Brassica campestris</name>
    <name type="common">Field mustard</name>
    <dbReference type="NCBI Taxonomy" id="3711"/>
    <lineage>
        <taxon>Eukaryota</taxon>
        <taxon>Viridiplantae</taxon>
        <taxon>Streptophyta</taxon>
        <taxon>Embryophyta</taxon>
        <taxon>Tracheophyta</taxon>
        <taxon>Spermatophyta</taxon>
        <taxon>Magnoliopsida</taxon>
        <taxon>eudicotyledons</taxon>
        <taxon>Gunneridae</taxon>
        <taxon>Pentapetalae</taxon>
        <taxon>rosids</taxon>
        <taxon>malvids</taxon>
        <taxon>Brassicales</taxon>
        <taxon>Brassicaceae</taxon>
        <taxon>Brassiceae</taxon>
        <taxon>Brassica</taxon>
    </lineage>
</organism>
<protein>
    <submittedName>
        <fullName evidence="1">Uncharacterized protein</fullName>
    </submittedName>
</protein>
<dbReference type="EMBL" id="LS974625">
    <property type="protein sequence ID" value="CAG7860940.1"/>
    <property type="molecule type" value="Genomic_DNA"/>
</dbReference>
<accession>A0A8D9FWU3</accession>
<evidence type="ECO:0000313" key="1">
    <source>
        <dbReference type="EMBL" id="CAG7860940.1"/>
    </source>
</evidence>
<evidence type="ECO:0000313" key="2">
    <source>
        <dbReference type="Proteomes" id="UP000694005"/>
    </source>
</evidence>
<proteinExistence type="predicted"/>
<gene>
    <name evidence="1" type="ORF">BRAPAZ1V2_A09P14070.2</name>
</gene>
<sequence length="60" mass="6378">SDTNCNSPISRCPTGVIEGALWTLLRTGKNGNGGVSNKLLSEVVLDQHARMTLYTTLCGN</sequence>
<dbReference type="AlphaFoldDB" id="A0A8D9FWU3"/>
<feature type="non-terminal residue" evidence="1">
    <location>
        <position position="60"/>
    </location>
</feature>
<name>A0A8D9FWU3_BRACM</name>
<reference evidence="1 2" key="1">
    <citation type="submission" date="2021-07" db="EMBL/GenBank/DDBJ databases">
        <authorList>
            <consortium name="Genoscope - CEA"/>
            <person name="William W."/>
        </authorList>
    </citation>
    <scope>NUCLEOTIDE SEQUENCE [LARGE SCALE GENOMIC DNA]</scope>
</reference>
<dbReference type="Gramene" id="A09p14070.2_BraZ1">
    <property type="protein sequence ID" value="A09p14070.2_BraZ1.CDS"/>
    <property type="gene ID" value="A09g14070.2_BraZ1"/>
</dbReference>
<dbReference type="Proteomes" id="UP000694005">
    <property type="component" value="Chromosome A09"/>
</dbReference>